<gene>
    <name evidence="1" type="ORF">RPMA_27010</name>
</gene>
<evidence type="ECO:0000313" key="1">
    <source>
        <dbReference type="EMBL" id="QUS42065.1"/>
    </source>
</evidence>
<dbReference type="Proteomes" id="UP000682843">
    <property type="component" value="Chromosome"/>
</dbReference>
<reference evidence="1 2" key="1">
    <citation type="submission" date="2019-02" db="EMBL/GenBank/DDBJ databases">
        <title>Emended description of the genus Rhodopseudomonas and description of Rhodopseudomonas albus sp. nov., a non-phototrophic, heavy-metal-tolerant bacterium isolated from garden soil.</title>
        <authorList>
            <person name="Bao Z."/>
            <person name="Cao W.W."/>
            <person name="Sato Y."/>
            <person name="Nishizawa T."/>
            <person name="Zhao J."/>
            <person name="Guo Y."/>
            <person name="Ohta H."/>
        </authorList>
    </citation>
    <scope>NUCLEOTIDE SEQUENCE [LARGE SCALE GENOMIC DNA]</scope>
    <source>
        <strain evidence="1 2">SK50-23</strain>
    </source>
</reference>
<keyword evidence="2" id="KW-1185">Reference proteome</keyword>
<evidence type="ECO:0008006" key="3">
    <source>
        <dbReference type="Google" id="ProtNLM"/>
    </source>
</evidence>
<dbReference type="RefSeq" id="WP_211910801.1">
    <property type="nucleotide sequence ID" value="NZ_CP036498.1"/>
</dbReference>
<proteinExistence type="predicted"/>
<accession>A0ABX8AJQ0</accession>
<sequence length="71" mass="7863">MPITRPWTSEDIEKLEKLADEGATLLRASAALRRPSSAVQKKARELGKPLAGVRKVRADLRAAGVLEEKRR</sequence>
<dbReference type="EMBL" id="CP036498">
    <property type="protein sequence ID" value="QUS42065.1"/>
    <property type="molecule type" value="Genomic_DNA"/>
</dbReference>
<protein>
    <recommendedName>
        <fullName evidence="3">GcrA cell cycle regulator</fullName>
    </recommendedName>
</protein>
<name>A0ABX8AJQ0_9BRAD</name>
<evidence type="ECO:0000313" key="2">
    <source>
        <dbReference type="Proteomes" id="UP000682843"/>
    </source>
</evidence>
<organism evidence="1 2">
    <name type="scientific">Tardiphaga alba</name>
    <dbReference type="NCBI Taxonomy" id="340268"/>
    <lineage>
        <taxon>Bacteria</taxon>
        <taxon>Pseudomonadati</taxon>
        <taxon>Pseudomonadota</taxon>
        <taxon>Alphaproteobacteria</taxon>
        <taxon>Hyphomicrobiales</taxon>
        <taxon>Nitrobacteraceae</taxon>
        <taxon>Tardiphaga</taxon>
    </lineage>
</organism>